<sequence length="104" mass="11281">MASAAQTVTLRRARDSELRRVVPTVFGSFRGQPPVVSGSIGSAALSLNSVCFLRALLSWQHGGFIPDQIYTSSWHCILTTESNPQIHPDPPLTLAGTPPTHSWQ</sequence>
<protein>
    <submittedName>
        <fullName evidence="2">Uncharacterized protein</fullName>
    </submittedName>
</protein>
<gene>
    <name evidence="2" type="ORF">U0070_005921</name>
</gene>
<comment type="caution">
    <text evidence="2">The sequence shown here is derived from an EMBL/GenBank/DDBJ whole genome shotgun (WGS) entry which is preliminary data.</text>
</comment>
<proteinExistence type="predicted"/>
<keyword evidence="3" id="KW-1185">Reference proteome</keyword>
<feature type="region of interest" description="Disordered" evidence="1">
    <location>
        <begin position="82"/>
        <end position="104"/>
    </location>
</feature>
<organism evidence="2 3">
    <name type="scientific">Myodes glareolus</name>
    <name type="common">Bank vole</name>
    <name type="synonym">Clethrionomys glareolus</name>
    <dbReference type="NCBI Taxonomy" id="447135"/>
    <lineage>
        <taxon>Eukaryota</taxon>
        <taxon>Metazoa</taxon>
        <taxon>Chordata</taxon>
        <taxon>Craniata</taxon>
        <taxon>Vertebrata</taxon>
        <taxon>Euteleostomi</taxon>
        <taxon>Mammalia</taxon>
        <taxon>Eutheria</taxon>
        <taxon>Euarchontoglires</taxon>
        <taxon>Glires</taxon>
        <taxon>Rodentia</taxon>
        <taxon>Myomorpha</taxon>
        <taxon>Muroidea</taxon>
        <taxon>Cricetidae</taxon>
        <taxon>Arvicolinae</taxon>
        <taxon>Myodes</taxon>
    </lineage>
</organism>
<accession>A0AAW0HGL0</accession>
<name>A0AAW0HGL0_MYOGA</name>
<evidence type="ECO:0000256" key="1">
    <source>
        <dbReference type="SAM" id="MobiDB-lite"/>
    </source>
</evidence>
<dbReference type="AlphaFoldDB" id="A0AAW0HGL0"/>
<evidence type="ECO:0000313" key="2">
    <source>
        <dbReference type="EMBL" id="KAK7801934.1"/>
    </source>
</evidence>
<evidence type="ECO:0000313" key="3">
    <source>
        <dbReference type="Proteomes" id="UP001488838"/>
    </source>
</evidence>
<reference evidence="2 3" key="1">
    <citation type="journal article" date="2023" name="bioRxiv">
        <title>Conserved and derived expression patterns and positive selection on dental genes reveal complex evolutionary context of ever-growing rodent molars.</title>
        <authorList>
            <person name="Calamari Z.T."/>
            <person name="Song A."/>
            <person name="Cohen E."/>
            <person name="Akter M."/>
            <person name="Roy R.D."/>
            <person name="Hallikas O."/>
            <person name="Christensen M.M."/>
            <person name="Li P."/>
            <person name="Marangoni P."/>
            <person name="Jernvall J."/>
            <person name="Klein O.D."/>
        </authorList>
    </citation>
    <scope>NUCLEOTIDE SEQUENCE [LARGE SCALE GENOMIC DNA]</scope>
    <source>
        <strain evidence="2">V071</strain>
    </source>
</reference>
<dbReference type="EMBL" id="JBBHLL010000483">
    <property type="protein sequence ID" value="KAK7801934.1"/>
    <property type="molecule type" value="Genomic_DNA"/>
</dbReference>
<dbReference type="Proteomes" id="UP001488838">
    <property type="component" value="Unassembled WGS sequence"/>
</dbReference>